<name>A0ABQ2QNC7_9GAMM</name>
<feature type="transmembrane region" description="Helical" evidence="1">
    <location>
        <begin position="6"/>
        <end position="22"/>
    </location>
</feature>
<keyword evidence="3" id="KW-1185">Reference proteome</keyword>
<keyword evidence="1" id="KW-1133">Transmembrane helix</keyword>
<keyword evidence="1" id="KW-0812">Transmembrane</keyword>
<feature type="transmembrane region" description="Helical" evidence="1">
    <location>
        <begin position="91"/>
        <end position="111"/>
    </location>
</feature>
<dbReference type="Proteomes" id="UP000654004">
    <property type="component" value="Unassembled WGS sequence"/>
</dbReference>
<comment type="caution">
    <text evidence="2">The sequence shown here is derived from an EMBL/GenBank/DDBJ whole genome shotgun (WGS) entry which is preliminary data.</text>
</comment>
<organism evidence="2 3">
    <name type="scientific">Shewanella ulleungensis</name>
    <dbReference type="NCBI Taxonomy" id="2282699"/>
    <lineage>
        <taxon>Bacteria</taxon>
        <taxon>Pseudomonadati</taxon>
        <taxon>Pseudomonadota</taxon>
        <taxon>Gammaproteobacteria</taxon>
        <taxon>Alteromonadales</taxon>
        <taxon>Shewanellaceae</taxon>
        <taxon>Shewanella</taxon>
    </lineage>
</organism>
<accession>A0ABQ2QNC7</accession>
<sequence>MVVIIGVIVTLIAAIFAVYKLNQCTHRIYLYIQKHHQDEYQHCKTLGGIAGGGQRNTSLFVMESFHSGKLASVDDPQLQQLRQQLTRLKTLFILSPTLIFIIITLIAELWVS</sequence>
<proteinExistence type="predicted"/>
<gene>
    <name evidence="2" type="ORF">GCM10009410_24270</name>
</gene>
<evidence type="ECO:0000313" key="3">
    <source>
        <dbReference type="Proteomes" id="UP000654004"/>
    </source>
</evidence>
<keyword evidence="1" id="KW-0472">Membrane</keyword>
<reference evidence="3" key="1">
    <citation type="journal article" date="2019" name="Int. J. Syst. Evol. Microbiol.">
        <title>The Global Catalogue of Microorganisms (GCM) 10K type strain sequencing project: providing services to taxonomists for standard genome sequencing and annotation.</title>
        <authorList>
            <consortium name="The Broad Institute Genomics Platform"/>
            <consortium name="The Broad Institute Genome Sequencing Center for Infectious Disease"/>
            <person name="Wu L."/>
            <person name="Ma J."/>
        </authorList>
    </citation>
    <scope>NUCLEOTIDE SEQUENCE [LARGE SCALE GENOMIC DNA]</scope>
    <source>
        <strain evidence="3">JCM 32305</strain>
    </source>
</reference>
<protein>
    <submittedName>
        <fullName evidence="2">Uncharacterized protein</fullName>
    </submittedName>
</protein>
<evidence type="ECO:0000256" key="1">
    <source>
        <dbReference type="SAM" id="Phobius"/>
    </source>
</evidence>
<evidence type="ECO:0000313" key="2">
    <source>
        <dbReference type="EMBL" id="GGP89535.1"/>
    </source>
</evidence>
<dbReference type="EMBL" id="BMQW01000006">
    <property type="protein sequence ID" value="GGP89535.1"/>
    <property type="molecule type" value="Genomic_DNA"/>
</dbReference>
<dbReference type="RefSeq" id="WP_188956603.1">
    <property type="nucleotide sequence ID" value="NZ_BMQW01000006.1"/>
</dbReference>